<organism evidence="1">
    <name type="scientific">Ovis aries</name>
    <name type="common">Sheep</name>
    <dbReference type="NCBI Taxonomy" id="9940"/>
    <lineage>
        <taxon>Eukaryota</taxon>
        <taxon>Metazoa</taxon>
        <taxon>Chordata</taxon>
        <taxon>Craniata</taxon>
        <taxon>Vertebrata</taxon>
        <taxon>Euteleostomi</taxon>
        <taxon>Mammalia</taxon>
        <taxon>Eutheria</taxon>
        <taxon>Laurasiatheria</taxon>
        <taxon>Artiodactyla</taxon>
        <taxon>Ruminantia</taxon>
        <taxon>Pecora</taxon>
        <taxon>Bovidae</taxon>
        <taxon>Caprinae</taxon>
        <taxon>Ovis</taxon>
    </lineage>
</organism>
<accession>A0AC11DN08</accession>
<name>A0AC11DN08_SHEEP</name>
<gene>
    <name evidence="1" type="primary">LOC101103616</name>
</gene>
<protein>
    <submittedName>
        <fullName evidence="1">Uncharacterized protein</fullName>
    </submittedName>
</protein>
<proteinExistence type="predicted"/>
<reference evidence="1" key="3">
    <citation type="submission" date="2025-09" db="UniProtKB">
        <authorList>
            <consortium name="Ensembl"/>
        </authorList>
    </citation>
    <scope>IDENTIFICATION</scope>
</reference>
<reference evidence="1" key="1">
    <citation type="submission" date="2020-11" db="EMBL/GenBank/DDBJ databases">
        <authorList>
            <person name="Davenport K.M."/>
            <person name="Bickhart D.M."/>
            <person name="Smith T.P.L."/>
            <person name="Murdoch B.M."/>
            <person name="Rosen B.D."/>
        </authorList>
    </citation>
    <scope>NUCLEOTIDE SEQUENCE [LARGE SCALE GENOMIC DNA]</scope>
    <source>
        <strain evidence="1">OAR_USU_Benz2616</strain>
    </source>
</reference>
<evidence type="ECO:0000313" key="1">
    <source>
        <dbReference type="Ensembl" id="ENSOARP00020047039.1"/>
    </source>
</evidence>
<reference evidence="1" key="2">
    <citation type="submission" date="2025-08" db="UniProtKB">
        <authorList>
            <consortium name="Ensembl"/>
        </authorList>
    </citation>
    <scope>IDENTIFICATION</scope>
</reference>
<sequence>MAAAGGLWSCEDPSRWAAVLECRGAVLRARAGPQGRLEALDRWYREELPAAIGARAEKHVTLDELQRLLAWKLARGRFRPRLQQLVAANSPELVVQRSAAAFRLLPDMHAAVMALCALRGVGPATASAVLAAGAPEAAAFMSEEAVAAVPGLPALQYTVKHYLLYLSRVQERATALSQGAETTGGPGGHGELSLTVGRSVSPSPRLSLPFSRQCIWAVDPTPRGDGPVDLGCRAEDVPGPAAQPGSQPGPR</sequence>
<dbReference type="Ensembl" id="ENSOART00020063482.1">
    <property type="protein sequence ID" value="ENSOARP00020047039.1"/>
    <property type="gene ID" value="ENSOARG00020019908.2"/>
</dbReference>